<evidence type="ECO:0000313" key="3">
    <source>
        <dbReference type="Proteomes" id="UP000186922"/>
    </source>
</evidence>
<dbReference type="Proteomes" id="UP000186922">
    <property type="component" value="Unassembled WGS sequence"/>
</dbReference>
<accession>A0A1D1V7D0</accession>
<sequence length="64" mass="7314">MIQKRRSTREQLVLSVYKASTWKLKLGHARSSEVQPAGRSTTEAKSANRSLKMAQVRKENVKEE</sequence>
<proteinExistence type="predicted"/>
<comment type="caution">
    <text evidence="2">The sequence shown here is derived from an EMBL/GenBank/DDBJ whole genome shotgun (WGS) entry which is preliminary data.</text>
</comment>
<name>A0A1D1V7D0_RAMVA</name>
<gene>
    <name evidence="2" type="primary">RvY_07477-1</name>
    <name evidence="2" type="synonym">RvY_07477.1</name>
    <name evidence="2" type="ORF">RvY_07477</name>
</gene>
<evidence type="ECO:0000256" key="1">
    <source>
        <dbReference type="SAM" id="MobiDB-lite"/>
    </source>
</evidence>
<protein>
    <submittedName>
        <fullName evidence="2">Uncharacterized protein</fullName>
    </submittedName>
</protein>
<dbReference type="AlphaFoldDB" id="A0A1D1V7D0"/>
<organism evidence="2 3">
    <name type="scientific">Ramazzottius varieornatus</name>
    <name type="common">Water bear</name>
    <name type="synonym">Tardigrade</name>
    <dbReference type="NCBI Taxonomy" id="947166"/>
    <lineage>
        <taxon>Eukaryota</taxon>
        <taxon>Metazoa</taxon>
        <taxon>Ecdysozoa</taxon>
        <taxon>Tardigrada</taxon>
        <taxon>Eutardigrada</taxon>
        <taxon>Parachela</taxon>
        <taxon>Hypsibioidea</taxon>
        <taxon>Ramazzottiidae</taxon>
        <taxon>Ramazzottius</taxon>
    </lineage>
</organism>
<feature type="compositionally biased region" description="Polar residues" evidence="1">
    <location>
        <begin position="32"/>
        <end position="49"/>
    </location>
</feature>
<reference evidence="2 3" key="1">
    <citation type="journal article" date="2016" name="Nat. Commun.">
        <title>Extremotolerant tardigrade genome and improved radiotolerance of human cultured cells by tardigrade-unique protein.</title>
        <authorList>
            <person name="Hashimoto T."/>
            <person name="Horikawa D.D."/>
            <person name="Saito Y."/>
            <person name="Kuwahara H."/>
            <person name="Kozuka-Hata H."/>
            <person name="Shin-I T."/>
            <person name="Minakuchi Y."/>
            <person name="Ohishi K."/>
            <person name="Motoyama A."/>
            <person name="Aizu T."/>
            <person name="Enomoto A."/>
            <person name="Kondo K."/>
            <person name="Tanaka S."/>
            <person name="Hara Y."/>
            <person name="Koshikawa S."/>
            <person name="Sagara H."/>
            <person name="Miura T."/>
            <person name="Yokobori S."/>
            <person name="Miyagawa K."/>
            <person name="Suzuki Y."/>
            <person name="Kubo T."/>
            <person name="Oyama M."/>
            <person name="Kohara Y."/>
            <person name="Fujiyama A."/>
            <person name="Arakawa K."/>
            <person name="Katayama T."/>
            <person name="Toyoda A."/>
            <person name="Kunieda T."/>
        </authorList>
    </citation>
    <scope>NUCLEOTIDE SEQUENCE [LARGE SCALE GENOMIC DNA]</scope>
    <source>
        <strain evidence="2 3">YOKOZUNA-1</strain>
    </source>
</reference>
<evidence type="ECO:0000313" key="2">
    <source>
        <dbReference type="EMBL" id="GAU95962.1"/>
    </source>
</evidence>
<keyword evidence="3" id="KW-1185">Reference proteome</keyword>
<dbReference type="EMBL" id="BDGG01000003">
    <property type="protein sequence ID" value="GAU95962.1"/>
    <property type="molecule type" value="Genomic_DNA"/>
</dbReference>
<feature type="region of interest" description="Disordered" evidence="1">
    <location>
        <begin position="28"/>
        <end position="64"/>
    </location>
</feature>